<dbReference type="HOGENOM" id="CLU_112554_1_0_1"/>
<dbReference type="InParanoid" id="A0A0C3BDE0"/>
<accession>A0A0C3BDE0</accession>
<evidence type="ECO:0000313" key="2">
    <source>
        <dbReference type="Proteomes" id="UP000054166"/>
    </source>
</evidence>
<gene>
    <name evidence="1" type="ORF">PILCRDRAFT_13720</name>
</gene>
<proteinExistence type="predicted"/>
<dbReference type="AlphaFoldDB" id="A0A0C3BDE0"/>
<dbReference type="OrthoDB" id="3203574at2759"/>
<keyword evidence="2" id="KW-1185">Reference proteome</keyword>
<organism evidence="1 2">
    <name type="scientific">Piloderma croceum (strain F 1598)</name>
    <dbReference type="NCBI Taxonomy" id="765440"/>
    <lineage>
        <taxon>Eukaryota</taxon>
        <taxon>Fungi</taxon>
        <taxon>Dikarya</taxon>
        <taxon>Basidiomycota</taxon>
        <taxon>Agaricomycotina</taxon>
        <taxon>Agaricomycetes</taxon>
        <taxon>Agaricomycetidae</taxon>
        <taxon>Atheliales</taxon>
        <taxon>Atheliaceae</taxon>
        <taxon>Piloderma</taxon>
    </lineage>
</organism>
<evidence type="ECO:0000313" key="1">
    <source>
        <dbReference type="EMBL" id="KIM75307.1"/>
    </source>
</evidence>
<reference evidence="2" key="2">
    <citation type="submission" date="2015-01" db="EMBL/GenBank/DDBJ databases">
        <title>Evolutionary Origins and Diversification of the Mycorrhizal Mutualists.</title>
        <authorList>
            <consortium name="DOE Joint Genome Institute"/>
            <consortium name="Mycorrhizal Genomics Consortium"/>
            <person name="Kohler A."/>
            <person name="Kuo A."/>
            <person name="Nagy L.G."/>
            <person name="Floudas D."/>
            <person name="Copeland A."/>
            <person name="Barry K.W."/>
            <person name="Cichocki N."/>
            <person name="Veneault-Fourrey C."/>
            <person name="LaButti K."/>
            <person name="Lindquist E.A."/>
            <person name="Lipzen A."/>
            <person name="Lundell T."/>
            <person name="Morin E."/>
            <person name="Murat C."/>
            <person name="Riley R."/>
            <person name="Ohm R."/>
            <person name="Sun H."/>
            <person name="Tunlid A."/>
            <person name="Henrissat B."/>
            <person name="Grigoriev I.V."/>
            <person name="Hibbett D.S."/>
            <person name="Martin F."/>
        </authorList>
    </citation>
    <scope>NUCLEOTIDE SEQUENCE [LARGE SCALE GENOMIC DNA]</scope>
    <source>
        <strain evidence="2">F 1598</strain>
    </source>
</reference>
<name>A0A0C3BDE0_PILCF</name>
<sequence>MLPSSAATISNYSLAPIQSNYSPAFPHSNQPGYLPQSLADQSLDPNSPDIFKQNMQLVQQHVARVNGLARSALNGIENAYRAGNTPSQTEADIAALKQNLQLLSDLMRQTGVGGLPLLPMPSHSTPPEPAPVIPTEEMMLTDTSRSVQVLYDRMKKSQESAAVVANLLSTPEHGVSRTGR</sequence>
<dbReference type="EMBL" id="KN833048">
    <property type="protein sequence ID" value="KIM75307.1"/>
    <property type="molecule type" value="Genomic_DNA"/>
</dbReference>
<reference evidence="1 2" key="1">
    <citation type="submission" date="2014-04" db="EMBL/GenBank/DDBJ databases">
        <authorList>
            <consortium name="DOE Joint Genome Institute"/>
            <person name="Kuo A."/>
            <person name="Tarkka M."/>
            <person name="Buscot F."/>
            <person name="Kohler A."/>
            <person name="Nagy L.G."/>
            <person name="Floudas D."/>
            <person name="Copeland A."/>
            <person name="Barry K.W."/>
            <person name="Cichocki N."/>
            <person name="Veneault-Fourrey C."/>
            <person name="LaButti K."/>
            <person name="Lindquist E.A."/>
            <person name="Lipzen A."/>
            <person name="Lundell T."/>
            <person name="Morin E."/>
            <person name="Murat C."/>
            <person name="Sun H."/>
            <person name="Tunlid A."/>
            <person name="Henrissat B."/>
            <person name="Grigoriev I.V."/>
            <person name="Hibbett D.S."/>
            <person name="Martin F."/>
            <person name="Nordberg H.P."/>
            <person name="Cantor M.N."/>
            <person name="Hua S.X."/>
        </authorList>
    </citation>
    <scope>NUCLEOTIDE SEQUENCE [LARGE SCALE GENOMIC DNA]</scope>
    <source>
        <strain evidence="1 2">F 1598</strain>
    </source>
</reference>
<dbReference type="Proteomes" id="UP000054166">
    <property type="component" value="Unassembled WGS sequence"/>
</dbReference>
<protein>
    <submittedName>
        <fullName evidence="1">Uncharacterized protein</fullName>
    </submittedName>
</protein>